<dbReference type="GO" id="GO:0007059">
    <property type="term" value="P:chromosome segregation"/>
    <property type="evidence" value="ECO:0007669"/>
    <property type="project" value="UniProtKB-UniRule"/>
</dbReference>
<dbReference type="InterPro" id="IPR004107">
    <property type="entry name" value="Integrase_SAM-like_N"/>
</dbReference>
<sequence>MSRRAAGPAGANRRPSGAAAGARPGTQDGPADAQPPRRAAAPTDTQPPASAPAHSGASRAAPDGAPDDSADSGTAAVAPAAASALAASGTPAATEHPPRPDSTAAPAPSRRTRKPPPAANTPDLRQISAFLDAQAAEAGAARNTLLAYGRDLADFAAFTAHRGLTLATVAREDIETYLSRCEAEGLSRATRARRLSAIRQFTRFALEEGWRDDDPAIRLTGPGRSQRLPRVLSQPEIARLFDAASRHGATPEERARNLAALELAYATGMRVSELVSLPAASLRGDPELLLIRGKGGRERMVPLTAPARRATAAWLALRDAAPPDSPLGRLVAGKGGRWLFPAAGAEGHMTRQAFHGMLASLAAAAGFPAGKVTPHVLRHAFATHLLEGGADLRAIQALLGHADLGTTEIYTHVLDERLRELVLTRHPLAQDRS</sequence>
<dbReference type="HAMAP" id="MF_01808">
    <property type="entry name" value="Recomb_XerC_XerD"/>
    <property type="match status" value="1"/>
</dbReference>
<dbReference type="InterPro" id="IPR050090">
    <property type="entry name" value="Tyrosine_recombinase_XerCD"/>
</dbReference>
<reference evidence="14" key="1">
    <citation type="submission" date="2016-11" db="EMBL/GenBank/DDBJ databases">
        <authorList>
            <person name="Varghese N."/>
            <person name="Submissions S."/>
        </authorList>
    </citation>
    <scope>NUCLEOTIDE SEQUENCE [LARGE SCALE GENOMIC DNA]</scope>
    <source>
        <strain evidence="14">DSM 6637</strain>
    </source>
</reference>
<dbReference type="GO" id="GO:0051301">
    <property type="term" value="P:cell division"/>
    <property type="evidence" value="ECO:0007669"/>
    <property type="project" value="UniProtKB-KW"/>
</dbReference>
<dbReference type="InterPro" id="IPR011010">
    <property type="entry name" value="DNA_brk_join_enz"/>
</dbReference>
<keyword evidence="5 9" id="KW-0229">DNA integration</keyword>
<keyword evidence="7 9" id="KW-0233">DNA recombination</keyword>
<protein>
    <recommendedName>
        <fullName evidence="9">Tyrosine recombinase XerC</fullName>
    </recommendedName>
</protein>
<evidence type="ECO:0000259" key="11">
    <source>
        <dbReference type="PROSITE" id="PS51898"/>
    </source>
</evidence>
<evidence type="ECO:0000256" key="10">
    <source>
        <dbReference type="SAM" id="MobiDB-lite"/>
    </source>
</evidence>
<evidence type="ECO:0000313" key="13">
    <source>
        <dbReference type="EMBL" id="SHM26181.1"/>
    </source>
</evidence>
<gene>
    <name evidence="9" type="primary">xerC</name>
    <name evidence="13" type="ORF">SAMN05444389_1069</name>
</gene>
<feature type="active site" description="O-(3'-phospho-DNA)-tyrosine intermediate" evidence="9">
    <location>
        <position position="410"/>
    </location>
</feature>
<keyword evidence="2 9" id="KW-0963">Cytoplasm</keyword>
<evidence type="ECO:0000256" key="5">
    <source>
        <dbReference type="ARBA" id="ARBA00022908"/>
    </source>
</evidence>
<dbReference type="Gene3D" id="1.10.150.130">
    <property type="match status" value="1"/>
</dbReference>
<dbReference type="Proteomes" id="UP000184444">
    <property type="component" value="Unassembled WGS sequence"/>
</dbReference>
<keyword evidence="8 9" id="KW-0131">Cell cycle</keyword>
<keyword evidence="6 9" id="KW-0238">DNA-binding</keyword>
<evidence type="ECO:0000256" key="6">
    <source>
        <dbReference type="ARBA" id="ARBA00023125"/>
    </source>
</evidence>
<dbReference type="GO" id="GO:0005737">
    <property type="term" value="C:cytoplasm"/>
    <property type="evidence" value="ECO:0007669"/>
    <property type="project" value="UniProtKB-SubCell"/>
</dbReference>
<keyword evidence="4 9" id="KW-0159">Chromosome partition</keyword>
<feature type="compositionally biased region" description="Low complexity" evidence="10">
    <location>
        <begin position="1"/>
        <end position="64"/>
    </location>
</feature>
<evidence type="ECO:0000313" key="14">
    <source>
        <dbReference type="Proteomes" id="UP000184444"/>
    </source>
</evidence>
<evidence type="ECO:0000256" key="9">
    <source>
        <dbReference type="HAMAP-Rule" id="MF_01808"/>
    </source>
</evidence>
<feature type="compositionally biased region" description="Low complexity" evidence="10">
    <location>
        <begin position="71"/>
        <end position="93"/>
    </location>
</feature>
<dbReference type="InterPro" id="IPR013762">
    <property type="entry name" value="Integrase-like_cat_sf"/>
</dbReference>
<comment type="subunit">
    <text evidence="9">Forms a cyclic heterotetrameric complex composed of two molecules of XerC and two molecules of XerD.</text>
</comment>
<dbReference type="AlphaFoldDB" id="A0A1M7HC81"/>
<dbReference type="SUPFAM" id="SSF56349">
    <property type="entry name" value="DNA breaking-rejoining enzymes"/>
    <property type="match status" value="1"/>
</dbReference>
<dbReference type="Pfam" id="PF00589">
    <property type="entry name" value="Phage_integrase"/>
    <property type="match status" value="1"/>
</dbReference>
<evidence type="ECO:0000256" key="4">
    <source>
        <dbReference type="ARBA" id="ARBA00022829"/>
    </source>
</evidence>
<evidence type="ECO:0000256" key="3">
    <source>
        <dbReference type="ARBA" id="ARBA00022618"/>
    </source>
</evidence>
<dbReference type="Gene3D" id="1.10.443.10">
    <property type="entry name" value="Intergrase catalytic core"/>
    <property type="match status" value="1"/>
</dbReference>
<comment type="function">
    <text evidence="9">Site-specific tyrosine recombinase, which acts by catalyzing the cutting and rejoining of the recombining DNA molecules. The XerC-XerD complex is essential to convert dimers of the bacterial chromosome into monomers to permit their segregation at cell division. It also contributes to the segregational stability of plasmids.</text>
</comment>
<feature type="active site" evidence="9">
    <location>
        <position position="378"/>
    </location>
</feature>
<feature type="active site" evidence="9">
    <location>
        <position position="375"/>
    </location>
</feature>
<dbReference type="GO" id="GO:0009037">
    <property type="term" value="F:tyrosine-based site-specific recombinase activity"/>
    <property type="evidence" value="ECO:0007669"/>
    <property type="project" value="UniProtKB-UniRule"/>
</dbReference>
<feature type="active site" evidence="9">
    <location>
        <position position="294"/>
    </location>
</feature>
<organism evidence="13 14">
    <name type="scientific">Paracoccus solventivorans</name>
    <dbReference type="NCBI Taxonomy" id="53463"/>
    <lineage>
        <taxon>Bacteria</taxon>
        <taxon>Pseudomonadati</taxon>
        <taxon>Pseudomonadota</taxon>
        <taxon>Alphaproteobacteria</taxon>
        <taxon>Rhodobacterales</taxon>
        <taxon>Paracoccaceae</taxon>
        <taxon>Paracoccus</taxon>
    </lineage>
</organism>
<dbReference type="InterPro" id="IPR044068">
    <property type="entry name" value="CB"/>
</dbReference>
<feature type="active site" evidence="9">
    <location>
        <position position="401"/>
    </location>
</feature>
<dbReference type="EMBL" id="FRCK01000006">
    <property type="protein sequence ID" value="SHM26181.1"/>
    <property type="molecule type" value="Genomic_DNA"/>
</dbReference>
<comment type="subcellular location">
    <subcellularLocation>
        <location evidence="1 9">Cytoplasm</location>
    </subcellularLocation>
</comment>
<accession>A0A1M7HC81</accession>
<feature type="domain" description="Tyr recombinase" evidence="11">
    <location>
        <begin position="227"/>
        <end position="423"/>
    </location>
</feature>
<evidence type="ECO:0000256" key="7">
    <source>
        <dbReference type="ARBA" id="ARBA00023172"/>
    </source>
</evidence>
<dbReference type="PANTHER" id="PTHR30349">
    <property type="entry name" value="PHAGE INTEGRASE-RELATED"/>
    <property type="match status" value="1"/>
</dbReference>
<dbReference type="STRING" id="53463.SAMN05444389_1069"/>
<evidence type="ECO:0000256" key="1">
    <source>
        <dbReference type="ARBA" id="ARBA00004496"/>
    </source>
</evidence>
<evidence type="ECO:0000259" key="12">
    <source>
        <dbReference type="PROSITE" id="PS51900"/>
    </source>
</evidence>
<evidence type="ECO:0000256" key="8">
    <source>
        <dbReference type="ARBA" id="ARBA00023306"/>
    </source>
</evidence>
<dbReference type="Pfam" id="PF02899">
    <property type="entry name" value="Phage_int_SAM_1"/>
    <property type="match status" value="1"/>
</dbReference>
<proteinExistence type="inferred from homology"/>
<dbReference type="InterPro" id="IPR010998">
    <property type="entry name" value="Integrase_recombinase_N"/>
</dbReference>
<dbReference type="NCBIfam" id="NF001399">
    <property type="entry name" value="PRK00283.1"/>
    <property type="match status" value="1"/>
</dbReference>
<dbReference type="InterPro" id="IPR002104">
    <property type="entry name" value="Integrase_catalytic"/>
</dbReference>
<dbReference type="InterPro" id="IPR023009">
    <property type="entry name" value="Tyrosine_recombinase_XerC/XerD"/>
</dbReference>
<comment type="similarity">
    <text evidence="9">Belongs to the 'phage' integrase family. XerC subfamily.</text>
</comment>
<keyword evidence="14" id="KW-1185">Reference proteome</keyword>
<evidence type="ECO:0000256" key="2">
    <source>
        <dbReference type="ARBA" id="ARBA00022490"/>
    </source>
</evidence>
<dbReference type="GO" id="GO:0006313">
    <property type="term" value="P:DNA transposition"/>
    <property type="evidence" value="ECO:0007669"/>
    <property type="project" value="UniProtKB-UniRule"/>
</dbReference>
<dbReference type="GO" id="GO:0003677">
    <property type="term" value="F:DNA binding"/>
    <property type="evidence" value="ECO:0007669"/>
    <property type="project" value="UniProtKB-UniRule"/>
</dbReference>
<feature type="domain" description="Core-binding (CB)" evidence="12">
    <location>
        <begin position="121"/>
        <end position="206"/>
    </location>
</feature>
<name>A0A1M7HC81_9RHOB</name>
<keyword evidence="3 9" id="KW-0132">Cell division</keyword>
<dbReference type="PROSITE" id="PS51898">
    <property type="entry name" value="TYR_RECOMBINASE"/>
    <property type="match status" value="1"/>
</dbReference>
<feature type="region of interest" description="Disordered" evidence="10">
    <location>
        <begin position="1"/>
        <end position="122"/>
    </location>
</feature>
<dbReference type="PROSITE" id="PS51900">
    <property type="entry name" value="CB"/>
    <property type="match status" value="1"/>
</dbReference>
<feature type="active site" evidence="9">
    <location>
        <position position="270"/>
    </location>
</feature>
<dbReference type="PANTHER" id="PTHR30349:SF90">
    <property type="entry name" value="TYROSINE RECOMBINASE XERD"/>
    <property type="match status" value="1"/>
</dbReference>